<feature type="chain" id="PRO_5037506900" description="beta-N-acetylhexosaminidase" evidence="6">
    <location>
        <begin position="23"/>
        <end position="576"/>
    </location>
</feature>
<evidence type="ECO:0000256" key="1">
    <source>
        <dbReference type="ARBA" id="ARBA00001231"/>
    </source>
</evidence>
<keyword evidence="4 8" id="KW-0378">Hydrolase</keyword>
<evidence type="ECO:0000256" key="4">
    <source>
        <dbReference type="ARBA" id="ARBA00022801"/>
    </source>
</evidence>
<evidence type="ECO:0000256" key="2">
    <source>
        <dbReference type="ARBA" id="ARBA00005336"/>
    </source>
</evidence>
<sequence length="576" mass="63621">MRILRSALLILSASAFGSTVFAQTPGFLSGNQKQQHWVDSVFHKLTRKQKVQQLFFVRAHTNLPQRYQDSVGRVIHDEHLGGVVFFQGGPGRQAELTNKYQALSKVPLLISIDGEWGLGMRLDSTISYPYQMTLGAIQNRAIIKKMGEYVAYDLKRLGIHMNFAPVMDVNNNPNNPVINYRSFGDDKHNVAQKGIAYMQGMQDGGILTTAKHFPGHGDTDVDSHYDLPQLKFDKARLDSLEMYPFREAIKAGLSGVMIAHMNIPALDNTKNVPSTLSRPIITGVLKDSLKFKGLIVSDAMEMKGVVKFFPNGLADVKAFIAGNDILELSENSARAVTMIKKAIRHHEVDEKELDEKVKKVLAAKYWAGLNHYKPSLAVGVFDDLNRPEAYALQQELADKAITLLKGDTTLQKLDPLKHTAIVSIGVPEKTVFQQELCSNFKDAKMFIIPKDVSAPNMSAYLKELKGFDQVIVGLHDNRNRPASKIDYPSNLKLMIADLAALPNVVMSLFANPYTIAGMPGIEKSSALLACYQKEAFMQRAAAKVITSKIKAAGKLPVSVNTYFPTGSGIVFGDVMP</sequence>
<dbReference type="SUPFAM" id="SSF51445">
    <property type="entry name" value="(Trans)glycosidases"/>
    <property type="match status" value="1"/>
</dbReference>
<keyword evidence="6" id="KW-0732">Signal</keyword>
<evidence type="ECO:0000256" key="5">
    <source>
        <dbReference type="ARBA" id="ARBA00023295"/>
    </source>
</evidence>
<accession>A0A929KXN1</accession>
<dbReference type="InterPro" id="IPR036881">
    <property type="entry name" value="Glyco_hydro_3_C_sf"/>
</dbReference>
<feature type="domain" description="Glycoside hydrolase family 3 N-terminal" evidence="7">
    <location>
        <begin position="48"/>
        <end position="362"/>
    </location>
</feature>
<keyword evidence="9" id="KW-1185">Reference proteome</keyword>
<feature type="signal peptide" evidence="6">
    <location>
        <begin position="1"/>
        <end position="22"/>
    </location>
</feature>
<dbReference type="GO" id="GO:0004563">
    <property type="term" value="F:beta-N-acetylhexosaminidase activity"/>
    <property type="evidence" value="ECO:0007669"/>
    <property type="project" value="UniProtKB-EC"/>
</dbReference>
<dbReference type="Gene3D" id="3.40.50.1700">
    <property type="entry name" value="Glycoside hydrolase family 3 C-terminal domain"/>
    <property type="match status" value="1"/>
</dbReference>
<dbReference type="EC" id="3.2.1.52" evidence="3"/>
<dbReference type="RefSeq" id="WP_194111524.1">
    <property type="nucleotide sequence ID" value="NZ_JADFFL010000003.1"/>
</dbReference>
<evidence type="ECO:0000313" key="9">
    <source>
        <dbReference type="Proteomes" id="UP000622475"/>
    </source>
</evidence>
<dbReference type="GO" id="GO:0009254">
    <property type="term" value="P:peptidoglycan turnover"/>
    <property type="evidence" value="ECO:0007669"/>
    <property type="project" value="TreeGrafter"/>
</dbReference>
<dbReference type="InterPro" id="IPR050226">
    <property type="entry name" value="NagZ_Beta-hexosaminidase"/>
</dbReference>
<gene>
    <name evidence="8" type="ORF">IRJ16_10700</name>
</gene>
<dbReference type="Proteomes" id="UP000622475">
    <property type="component" value="Unassembled WGS sequence"/>
</dbReference>
<comment type="similarity">
    <text evidence="2">Belongs to the glycosyl hydrolase 3 family.</text>
</comment>
<dbReference type="InterPro" id="IPR017853">
    <property type="entry name" value="GH"/>
</dbReference>
<comment type="catalytic activity">
    <reaction evidence="1">
        <text>Hydrolysis of terminal non-reducing N-acetyl-D-hexosamine residues in N-acetyl-beta-D-hexosaminides.</text>
        <dbReference type="EC" id="3.2.1.52"/>
    </reaction>
</comment>
<dbReference type="AlphaFoldDB" id="A0A929KXN1"/>
<dbReference type="GO" id="GO:0005975">
    <property type="term" value="P:carbohydrate metabolic process"/>
    <property type="evidence" value="ECO:0007669"/>
    <property type="project" value="InterPro"/>
</dbReference>
<comment type="caution">
    <text evidence="8">The sequence shown here is derived from an EMBL/GenBank/DDBJ whole genome shotgun (WGS) entry which is preliminary data.</text>
</comment>
<proteinExistence type="inferred from homology"/>
<dbReference type="InterPro" id="IPR036962">
    <property type="entry name" value="Glyco_hydro_3_N_sf"/>
</dbReference>
<evidence type="ECO:0000313" key="8">
    <source>
        <dbReference type="EMBL" id="MBE9662353.1"/>
    </source>
</evidence>
<dbReference type="EMBL" id="JADFFL010000003">
    <property type="protein sequence ID" value="MBE9662353.1"/>
    <property type="molecule type" value="Genomic_DNA"/>
</dbReference>
<evidence type="ECO:0000256" key="3">
    <source>
        <dbReference type="ARBA" id="ARBA00012663"/>
    </source>
</evidence>
<dbReference type="Gene3D" id="3.20.20.300">
    <property type="entry name" value="Glycoside hydrolase, family 3, N-terminal domain"/>
    <property type="match status" value="1"/>
</dbReference>
<name>A0A929KXN1_9SPHI</name>
<dbReference type="Pfam" id="PF00933">
    <property type="entry name" value="Glyco_hydro_3"/>
    <property type="match status" value="1"/>
</dbReference>
<reference evidence="8" key="1">
    <citation type="submission" date="2020-10" db="EMBL/GenBank/DDBJ databases">
        <title>Mucilaginibacter mali sp. nov., isolated from rhizosphere soil of apple orchard.</title>
        <authorList>
            <person name="Lee J.-S."/>
            <person name="Kim H.S."/>
            <person name="Kim J.-S."/>
        </authorList>
    </citation>
    <scope>NUCLEOTIDE SEQUENCE</scope>
    <source>
        <strain evidence="8">KCTC 22746</strain>
    </source>
</reference>
<organism evidence="8 9">
    <name type="scientific">Mucilaginibacter myungsuensis</name>
    <dbReference type="NCBI Taxonomy" id="649104"/>
    <lineage>
        <taxon>Bacteria</taxon>
        <taxon>Pseudomonadati</taxon>
        <taxon>Bacteroidota</taxon>
        <taxon>Sphingobacteriia</taxon>
        <taxon>Sphingobacteriales</taxon>
        <taxon>Sphingobacteriaceae</taxon>
        <taxon>Mucilaginibacter</taxon>
    </lineage>
</organism>
<dbReference type="PRINTS" id="PR00133">
    <property type="entry name" value="GLHYDRLASE3"/>
</dbReference>
<protein>
    <recommendedName>
        <fullName evidence="3">beta-N-acetylhexosaminidase</fullName>
        <ecNumber evidence="3">3.2.1.52</ecNumber>
    </recommendedName>
</protein>
<evidence type="ECO:0000256" key="6">
    <source>
        <dbReference type="SAM" id="SignalP"/>
    </source>
</evidence>
<evidence type="ECO:0000259" key="7">
    <source>
        <dbReference type="Pfam" id="PF00933"/>
    </source>
</evidence>
<dbReference type="InterPro" id="IPR001764">
    <property type="entry name" value="Glyco_hydro_3_N"/>
</dbReference>
<dbReference type="PANTHER" id="PTHR30480">
    <property type="entry name" value="BETA-HEXOSAMINIDASE-RELATED"/>
    <property type="match status" value="1"/>
</dbReference>
<dbReference type="PANTHER" id="PTHR30480:SF13">
    <property type="entry name" value="BETA-HEXOSAMINIDASE"/>
    <property type="match status" value="1"/>
</dbReference>
<keyword evidence="5" id="KW-0326">Glycosidase</keyword>